<comment type="caution">
    <text evidence="1">The sequence shown here is derived from an EMBL/GenBank/DDBJ whole genome shotgun (WGS) entry which is preliminary data.</text>
</comment>
<protein>
    <submittedName>
        <fullName evidence="1">Uncharacterized protein</fullName>
    </submittedName>
</protein>
<proteinExistence type="predicted"/>
<name>A0A9E3HBU5_9NOST</name>
<reference evidence="1" key="2">
    <citation type="journal article" date="2022" name="Microbiol. Resour. Announc.">
        <title>Metagenome Sequencing to Explore Phylogenomics of Terrestrial Cyanobacteria.</title>
        <authorList>
            <person name="Ward R.D."/>
            <person name="Stajich J.E."/>
            <person name="Johansen J.R."/>
            <person name="Huntemann M."/>
            <person name="Clum A."/>
            <person name="Foster B."/>
            <person name="Foster B."/>
            <person name="Roux S."/>
            <person name="Palaniappan K."/>
            <person name="Varghese N."/>
            <person name="Mukherjee S."/>
            <person name="Reddy T.B.K."/>
            <person name="Daum C."/>
            <person name="Copeland A."/>
            <person name="Chen I.A."/>
            <person name="Ivanova N.N."/>
            <person name="Kyrpides N.C."/>
            <person name="Shapiro N."/>
            <person name="Eloe-Fadrosh E.A."/>
            <person name="Pietrasiak N."/>
        </authorList>
    </citation>
    <scope>NUCLEOTIDE SEQUENCE</scope>
    <source>
        <strain evidence="1">HA4357-MV3</strain>
    </source>
</reference>
<dbReference type="Proteomes" id="UP000813215">
    <property type="component" value="Unassembled WGS sequence"/>
</dbReference>
<reference evidence="1" key="1">
    <citation type="submission" date="2021-05" db="EMBL/GenBank/DDBJ databases">
        <authorList>
            <person name="Pietrasiak N."/>
            <person name="Ward R."/>
            <person name="Stajich J.E."/>
            <person name="Kurbessoian T."/>
        </authorList>
    </citation>
    <scope>NUCLEOTIDE SEQUENCE</scope>
    <source>
        <strain evidence="1">HA4357-MV3</strain>
    </source>
</reference>
<sequence length="55" mass="6576">MIKSTYANRLFFLMYEELPKIAYSDRFRKSPQKNSFLGILSICFFLVQKRSHTIP</sequence>
<accession>A0A9E3HBU5</accession>
<organism evidence="1 2">
    <name type="scientific">Pelatocladus maniniholoensis HA4357-MV3</name>
    <dbReference type="NCBI Taxonomy" id="1117104"/>
    <lineage>
        <taxon>Bacteria</taxon>
        <taxon>Bacillati</taxon>
        <taxon>Cyanobacteriota</taxon>
        <taxon>Cyanophyceae</taxon>
        <taxon>Nostocales</taxon>
        <taxon>Nostocaceae</taxon>
        <taxon>Pelatocladus</taxon>
    </lineage>
</organism>
<evidence type="ECO:0000313" key="2">
    <source>
        <dbReference type="Proteomes" id="UP000813215"/>
    </source>
</evidence>
<dbReference type="EMBL" id="JAHHHW010000129">
    <property type="protein sequence ID" value="MBW4434386.1"/>
    <property type="molecule type" value="Genomic_DNA"/>
</dbReference>
<evidence type="ECO:0000313" key="1">
    <source>
        <dbReference type="EMBL" id="MBW4434386.1"/>
    </source>
</evidence>
<dbReference type="AlphaFoldDB" id="A0A9E3HBU5"/>
<gene>
    <name evidence="1" type="ORF">KME28_22380</name>
</gene>